<feature type="compositionally biased region" description="Polar residues" evidence="1">
    <location>
        <begin position="141"/>
        <end position="150"/>
    </location>
</feature>
<accession>K3X6F6</accession>
<dbReference type="VEuPathDB" id="FungiDB:PYU1_G012778"/>
<sequence>MSLSLSVVSLLLLLLSVIASTTTCTAIEDDAGAVTRGWSLVAISNTSMDLLDKTLKNESSYQYADIAMRLCLATTPNEVYQQVVSGVIHEFRGPACQVNTTEEAGACASPPETYAMCAEYAIRIYEQVWTNTTRVMSIELSSGLPSPTEHSNNNRSSSSSDGSVADEAALDNVELIAASDAEDFEIEYLSTPPPESVISTKEISTAKAPSVHAAAMILLICFIASLYLLR</sequence>
<evidence type="ECO:0000313" key="5">
    <source>
        <dbReference type="Proteomes" id="UP000019132"/>
    </source>
</evidence>
<evidence type="ECO:0000313" key="4">
    <source>
        <dbReference type="EnsemblProtists" id="PYU1_T012805"/>
    </source>
</evidence>
<evidence type="ECO:0000256" key="2">
    <source>
        <dbReference type="SAM" id="Phobius"/>
    </source>
</evidence>
<name>K3X6F6_GLOUD</name>
<organism evidence="4 5">
    <name type="scientific">Globisporangium ultimum (strain ATCC 200006 / CBS 805.95 / DAOM BR144)</name>
    <name type="common">Pythium ultimum</name>
    <dbReference type="NCBI Taxonomy" id="431595"/>
    <lineage>
        <taxon>Eukaryota</taxon>
        <taxon>Sar</taxon>
        <taxon>Stramenopiles</taxon>
        <taxon>Oomycota</taxon>
        <taxon>Peronosporomycetes</taxon>
        <taxon>Pythiales</taxon>
        <taxon>Pythiaceae</taxon>
        <taxon>Globisporangium</taxon>
    </lineage>
</organism>
<keyword evidence="2" id="KW-0812">Transmembrane</keyword>
<dbReference type="AlphaFoldDB" id="K3X6F6"/>
<keyword evidence="5" id="KW-1185">Reference proteome</keyword>
<protein>
    <submittedName>
        <fullName evidence="4">Uncharacterized protein</fullName>
    </submittedName>
</protein>
<evidence type="ECO:0000256" key="1">
    <source>
        <dbReference type="SAM" id="MobiDB-lite"/>
    </source>
</evidence>
<reference evidence="5" key="1">
    <citation type="journal article" date="2010" name="Genome Biol.">
        <title>Genome sequence of the necrotrophic plant pathogen Pythium ultimum reveals original pathogenicity mechanisms and effector repertoire.</title>
        <authorList>
            <person name="Levesque C.A."/>
            <person name="Brouwer H."/>
            <person name="Cano L."/>
            <person name="Hamilton J.P."/>
            <person name="Holt C."/>
            <person name="Huitema E."/>
            <person name="Raffaele S."/>
            <person name="Robideau G.P."/>
            <person name="Thines M."/>
            <person name="Win J."/>
            <person name="Zerillo M.M."/>
            <person name="Beakes G.W."/>
            <person name="Boore J.L."/>
            <person name="Busam D."/>
            <person name="Dumas B."/>
            <person name="Ferriera S."/>
            <person name="Fuerstenberg S.I."/>
            <person name="Gachon C.M."/>
            <person name="Gaulin E."/>
            <person name="Govers F."/>
            <person name="Grenville-Briggs L."/>
            <person name="Horner N."/>
            <person name="Hostetler J."/>
            <person name="Jiang R.H."/>
            <person name="Johnson J."/>
            <person name="Krajaejun T."/>
            <person name="Lin H."/>
            <person name="Meijer H.J."/>
            <person name="Moore B."/>
            <person name="Morris P."/>
            <person name="Phuntmart V."/>
            <person name="Puiu D."/>
            <person name="Shetty J."/>
            <person name="Stajich J.E."/>
            <person name="Tripathy S."/>
            <person name="Wawra S."/>
            <person name="van West P."/>
            <person name="Whitty B.R."/>
            <person name="Coutinho P.M."/>
            <person name="Henrissat B."/>
            <person name="Martin F."/>
            <person name="Thomas P.D."/>
            <person name="Tyler B.M."/>
            <person name="De Vries R.P."/>
            <person name="Kamoun S."/>
            <person name="Yandell M."/>
            <person name="Tisserat N."/>
            <person name="Buell C.R."/>
        </authorList>
    </citation>
    <scope>NUCLEOTIDE SEQUENCE</scope>
    <source>
        <strain evidence="5">DAOM:BR144</strain>
    </source>
</reference>
<feature type="region of interest" description="Disordered" evidence="1">
    <location>
        <begin position="141"/>
        <end position="164"/>
    </location>
</feature>
<dbReference type="EnsemblProtists" id="PYU1_T012805">
    <property type="protein sequence ID" value="PYU1_T012805"/>
    <property type="gene ID" value="PYU1_G012778"/>
</dbReference>
<evidence type="ECO:0000256" key="3">
    <source>
        <dbReference type="SAM" id="SignalP"/>
    </source>
</evidence>
<keyword evidence="2" id="KW-1133">Transmembrane helix</keyword>
<keyword evidence="3" id="KW-0732">Signal</keyword>
<feature type="transmembrane region" description="Helical" evidence="2">
    <location>
        <begin position="211"/>
        <end position="229"/>
    </location>
</feature>
<dbReference type="Proteomes" id="UP000019132">
    <property type="component" value="Unassembled WGS sequence"/>
</dbReference>
<dbReference type="InParanoid" id="K3X6F6"/>
<feature type="chain" id="PRO_5003868411" evidence="3">
    <location>
        <begin position="20"/>
        <end position="230"/>
    </location>
</feature>
<feature type="compositionally biased region" description="Low complexity" evidence="1">
    <location>
        <begin position="151"/>
        <end position="160"/>
    </location>
</feature>
<dbReference type="EMBL" id="GL376581">
    <property type="status" value="NOT_ANNOTATED_CDS"/>
    <property type="molecule type" value="Genomic_DNA"/>
</dbReference>
<dbReference type="HOGENOM" id="CLU_1206892_0_0_1"/>
<keyword evidence="2" id="KW-0472">Membrane</keyword>
<reference evidence="5" key="2">
    <citation type="submission" date="2010-04" db="EMBL/GenBank/DDBJ databases">
        <authorList>
            <person name="Buell R."/>
            <person name="Hamilton J."/>
            <person name="Hostetler J."/>
        </authorList>
    </citation>
    <scope>NUCLEOTIDE SEQUENCE [LARGE SCALE GENOMIC DNA]</scope>
    <source>
        <strain evidence="5">DAOM:BR144</strain>
    </source>
</reference>
<proteinExistence type="predicted"/>
<reference evidence="4" key="3">
    <citation type="submission" date="2015-02" db="UniProtKB">
        <authorList>
            <consortium name="EnsemblProtists"/>
        </authorList>
    </citation>
    <scope>IDENTIFICATION</scope>
    <source>
        <strain evidence="4">DAOM BR144</strain>
    </source>
</reference>
<feature type="signal peptide" evidence="3">
    <location>
        <begin position="1"/>
        <end position="19"/>
    </location>
</feature>